<dbReference type="eggNOG" id="COG4198">
    <property type="taxonomic scope" value="Bacteria"/>
</dbReference>
<dbReference type="Proteomes" id="UP000006890">
    <property type="component" value="Chromosome"/>
</dbReference>
<dbReference type="OrthoDB" id="9781616at2"/>
<evidence type="ECO:0000313" key="2">
    <source>
        <dbReference type="Proteomes" id="UP000006890"/>
    </source>
</evidence>
<dbReference type="PIRSF" id="PIRSF033563">
    <property type="entry name" value="UCP033563"/>
    <property type="match status" value="1"/>
</dbReference>
<reference key="1">
    <citation type="submission" date="2010-09" db="EMBL/GenBank/DDBJ databases">
        <title>Complete sequence of Caldicellulosiruptor hydrothermalis 108.</title>
        <authorList>
            <consortium name="US DOE Joint Genome Institute"/>
            <person name="Lucas S."/>
            <person name="Copeland A."/>
            <person name="Lapidus A."/>
            <person name="Cheng J.-F."/>
            <person name="Bruce D."/>
            <person name="Goodwin L."/>
            <person name="Pitluck S."/>
            <person name="Davenport K."/>
            <person name="Detter J.C."/>
            <person name="Han C."/>
            <person name="Tapia R."/>
            <person name="Land M."/>
            <person name="Hauser L."/>
            <person name="Chang Y.-J."/>
            <person name="Jeffries C."/>
            <person name="Kyrpides N."/>
            <person name="Ivanova N."/>
            <person name="Mikhailova N."/>
            <person name="Blumer-Schuette S.E."/>
            <person name="Kelly R.M."/>
            <person name="Woyke T."/>
        </authorList>
    </citation>
    <scope>NUCLEOTIDE SEQUENCE</scope>
    <source>
        <strain>108</strain>
    </source>
</reference>
<dbReference type="PANTHER" id="PTHR36454:SF1">
    <property type="entry name" value="DUF1015 DOMAIN-CONTAINING PROTEIN"/>
    <property type="match status" value="1"/>
</dbReference>
<evidence type="ECO:0000313" key="1">
    <source>
        <dbReference type="EMBL" id="ADQ06374.1"/>
    </source>
</evidence>
<accession>E4QD79</accession>
<protein>
    <recommendedName>
        <fullName evidence="3">DUF1015 domain-containing protein</fullName>
    </recommendedName>
</protein>
<dbReference type="EMBL" id="CP002219">
    <property type="protein sequence ID" value="ADQ06374.1"/>
    <property type="molecule type" value="Genomic_DNA"/>
</dbReference>
<reference evidence="1 2" key="2">
    <citation type="journal article" date="2011" name="J. Bacteriol.">
        <title>Complete genome sequences for the anaerobic, extremely thermophilic plant biomass-degrading bacteria Caldicellulosiruptor hydrothermalis, Caldicellulosiruptor kristjanssonii, Caldicellulosiruptor kronotskyensis, Caldicellulosiruptor owensenis, and Caldicellulosiruptor lactoaceticus.</title>
        <authorList>
            <person name="Blumer-Schuette S.E."/>
            <person name="Ozdemir I."/>
            <person name="Mistry D."/>
            <person name="Lucas S."/>
            <person name="Lapidus A."/>
            <person name="Cheng J.F."/>
            <person name="Goodwin L.A."/>
            <person name="Pitluck S."/>
            <person name="Land M.L."/>
            <person name="Hauser L.J."/>
            <person name="Woyke T."/>
            <person name="Mikhailova N."/>
            <person name="Pati A."/>
            <person name="Kyrpides N.C."/>
            <person name="Ivanova N."/>
            <person name="Detter J.C."/>
            <person name="Walston-Davenport K."/>
            <person name="Han S."/>
            <person name="Adams M.W."/>
            <person name="Kelly R.M."/>
        </authorList>
    </citation>
    <scope>NUCLEOTIDE SEQUENCE [LARGE SCALE GENOMIC DNA]</scope>
    <source>
        <strain evidence="2">DSM 18901 / VKM B-2411 / 108</strain>
    </source>
</reference>
<dbReference type="PANTHER" id="PTHR36454">
    <property type="entry name" value="LMO2823 PROTEIN"/>
    <property type="match status" value="1"/>
</dbReference>
<organism evidence="1 2">
    <name type="scientific">Caldicellulosiruptor hydrothermalis (strain DSM 18901 / VKM B-2411 / 108)</name>
    <dbReference type="NCBI Taxonomy" id="632292"/>
    <lineage>
        <taxon>Bacteria</taxon>
        <taxon>Bacillati</taxon>
        <taxon>Bacillota</taxon>
        <taxon>Bacillota incertae sedis</taxon>
        <taxon>Caldicellulosiruptorales</taxon>
        <taxon>Caldicellulosiruptoraceae</taxon>
        <taxon>Caldicellulosiruptor</taxon>
    </lineage>
</organism>
<name>E4QD79_CALH1</name>
<evidence type="ECO:0008006" key="3">
    <source>
        <dbReference type="Google" id="ProtNLM"/>
    </source>
</evidence>
<gene>
    <name evidence="1" type="ordered locus">Calhy_0633</name>
</gene>
<dbReference type="Pfam" id="PF06245">
    <property type="entry name" value="DUF1015"/>
    <property type="match status" value="1"/>
</dbReference>
<proteinExistence type="predicted"/>
<dbReference type="InterPro" id="IPR008323">
    <property type="entry name" value="UCP033563"/>
</dbReference>
<dbReference type="STRING" id="632292.Calhy_0633"/>
<sequence>MANIKGFRGLRYSSEVELDRCICPPYDIISDEEREELYKKSEYNIIRVEFGKEYPEDNEENNKFTRAREYLNSWIEKGILKFDQSECIYVLEQEFEVDGKKYKRTGIIAALELVEFEKGIVIPHEFTLSKPKQERLELLRKTKANISSIFGLYEDDTGEVKSILDKIKSKKEDVSYKGIGTFERMWVVSDENIIGKLKELFSNKKIFIADGHHRYETALEYRKEMEQKEGARQDADYNYIMVTLTSLQDPGIVILPTHRIVLSSSIEEDIFIEKLKAEFDVEEGNYEGLKRKLEDKKKYAFLVYTYNKNFYLITLKNPEDSLKEIEGSKAYKNLDVVVLQKLILNKVLKITDEDILYQRNIKYTKSDKELIETVDKGAKYGFILNPTLVEELKDVSLSGEKMPQKSTYFYPKLMTGNVIYVHLK</sequence>
<dbReference type="AlphaFoldDB" id="E4QD79"/>
<dbReference type="RefSeq" id="WP_013402578.1">
    <property type="nucleotide sequence ID" value="NC_014652.1"/>
</dbReference>
<dbReference type="KEGG" id="chd:Calhy_0633"/>
<dbReference type="HOGENOM" id="CLU_031277_2_0_9"/>
<keyword evidence="2" id="KW-1185">Reference proteome</keyword>